<name>A0A1I4ANX8_9HYPH</name>
<reference evidence="4" key="1">
    <citation type="submission" date="2016-10" db="EMBL/GenBank/DDBJ databases">
        <authorList>
            <person name="Varghese N."/>
            <person name="Submissions S."/>
        </authorList>
    </citation>
    <scope>NUCLEOTIDE SEQUENCE [LARGE SCALE GENOMIC DNA]</scope>
    <source>
        <strain evidence="4">CGMCC 1.6474</strain>
    </source>
</reference>
<keyword evidence="1" id="KW-1133">Transmembrane helix</keyword>
<evidence type="ECO:0000256" key="1">
    <source>
        <dbReference type="SAM" id="Phobius"/>
    </source>
</evidence>
<feature type="transmembrane region" description="Helical" evidence="1">
    <location>
        <begin position="138"/>
        <end position="161"/>
    </location>
</feature>
<dbReference type="Pfam" id="PF14237">
    <property type="entry name" value="GYF_2"/>
    <property type="match status" value="1"/>
</dbReference>
<dbReference type="Proteomes" id="UP000198804">
    <property type="component" value="Unassembled WGS sequence"/>
</dbReference>
<dbReference type="EMBL" id="FOSV01000002">
    <property type="protein sequence ID" value="SFK57940.1"/>
    <property type="molecule type" value="Genomic_DNA"/>
</dbReference>
<dbReference type="STRING" id="414703.SAMN04488125_102474"/>
<evidence type="ECO:0000259" key="2">
    <source>
        <dbReference type="Pfam" id="PF14237"/>
    </source>
</evidence>
<dbReference type="InterPro" id="IPR029045">
    <property type="entry name" value="ClpP/crotonase-like_dom_sf"/>
</dbReference>
<proteinExistence type="predicted"/>
<feature type="transmembrane region" description="Helical" evidence="1">
    <location>
        <begin position="107"/>
        <end position="126"/>
    </location>
</feature>
<organism evidence="3 4">
    <name type="scientific">Methylorubrum salsuginis</name>
    <dbReference type="NCBI Taxonomy" id="414703"/>
    <lineage>
        <taxon>Bacteria</taxon>
        <taxon>Pseudomonadati</taxon>
        <taxon>Pseudomonadota</taxon>
        <taxon>Alphaproteobacteria</taxon>
        <taxon>Hyphomicrobiales</taxon>
        <taxon>Methylobacteriaceae</taxon>
        <taxon>Methylorubrum</taxon>
    </lineage>
</organism>
<dbReference type="Gene3D" id="3.90.226.10">
    <property type="entry name" value="2-enoyl-CoA Hydratase, Chain A, domain 1"/>
    <property type="match status" value="1"/>
</dbReference>
<evidence type="ECO:0000313" key="4">
    <source>
        <dbReference type="Proteomes" id="UP000198804"/>
    </source>
</evidence>
<accession>A0A1I4ANX8</accession>
<protein>
    <recommendedName>
        <fullName evidence="2">GYF domain-containing protein</fullName>
    </recommendedName>
</protein>
<dbReference type="InterPro" id="IPR025640">
    <property type="entry name" value="GYF_2"/>
</dbReference>
<gene>
    <name evidence="3" type="ORF">SAMN04488125_102474</name>
</gene>
<keyword evidence="1" id="KW-0472">Membrane</keyword>
<feature type="domain" description="GYF" evidence="2">
    <location>
        <begin position="8"/>
        <end position="55"/>
    </location>
</feature>
<evidence type="ECO:0000313" key="3">
    <source>
        <dbReference type="EMBL" id="SFK57940.1"/>
    </source>
</evidence>
<dbReference type="AlphaFoldDB" id="A0A1I4ANX8"/>
<dbReference type="SUPFAM" id="SSF52096">
    <property type="entry name" value="ClpP/crotonase"/>
    <property type="match status" value="1"/>
</dbReference>
<sequence>MTTDGPWWRIGPDGQPKGPYDVDEICALIERGRILCSDPVWSPVSGQWTPLDRTPLLDGAPSLPPPVLALAAAALAYAAVVGSVVFIGTGDLFDPKNPPSLWGLRFLWIGPALALTLVSVALVRVARRSAARLRRRRLAAGLRMAATCAGIVGGIMAYGSLIDVTTTPQSLIETARARYTVEVVPDTNRIVVSGGIGYGFAQAVQAALDKVADPVWIEIDSTGGLVDEALQVARAIEARPGATVVAGMDCDSACILVLMGGTNRLASEGNFLGFHASSNVRAEAERFIVLGFDLDLYLNEDQADAYLLRRGIPSDIVAESNRRGPQSVYYVAVETLLERGVLTGLADPPKE</sequence>
<keyword evidence="4" id="KW-1185">Reference proteome</keyword>
<keyword evidence="1" id="KW-0812">Transmembrane</keyword>
<feature type="transmembrane region" description="Helical" evidence="1">
    <location>
        <begin position="67"/>
        <end position="87"/>
    </location>
</feature>